<dbReference type="GO" id="GO:0004656">
    <property type="term" value="F:procollagen-proline 4-dioxygenase activity"/>
    <property type="evidence" value="ECO:0007669"/>
    <property type="project" value="TreeGrafter"/>
</dbReference>
<keyword evidence="3" id="KW-0223">Dioxygenase</keyword>
<proteinExistence type="predicted"/>
<evidence type="ECO:0000256" key="4">
    <source>
        <dbReference type="ARBA" id="ARBA00023002"/>
    </source>
</evidence>
<evidence type="ECO:0000256" key="2">
    <source>
        <dbReference type="ARBA" id="ARBA00022723"/>
    </source>
</evidence>
<keyword evidence="5" id="KW-0408">Iron</keyword>
<keyword evidence="4" id="KW-0560">Oxidoreductase</keyword>
<dbReference type="GO" id="GO:0005506">
    <property type="term" value="F:iron ion binding"/>
    <property type="evidence" value="ECO:0007669"/>
    <property type="project" value="InterPro"/>
</dbReference>
<sequence length="285" mass="33288">MSTRNINKYFNIEFCFEEDYKNITHKKIILDLDTSQELIVIDNLLSKNECEQIINDTQNLHKSLNNEFLSKDRDAKRLLNINEIMSKILYNRIKHINFGNDLKPFGFGTGGIWKFSSINPCFRHSYYEGPCNGFAPHRDSSYIKDENNRSILTLLIYLNDDFIGGDTTFIKSKNERKIGDIVNEELFGGFEEIFDNKIKQGSAIIFNHDIIHCGKPIISGTKYIIRSDLVFKRISGFNEFSSWKNEPYFLKAIEYYREANIQEMLGNLQLSSELYERGLALRQFH</sequence>
<dbReference type="Gene3D" id="2.60.120.620">
    <property type="entry name" value="q2cbj1_9rhob like domain"/>
    <property type="match status" value="1"/>
</dbReference>
<dbReference type="EMBL" id="KC008572">
    <property type="protein sequence ID" value="AGF85712.1"/>
    <property type="molecule type" value="Genomic_DNA"/>
</dbReference>
<comment type="cofactor">
    <cofactor evidence="1">
        <name>L-ascorbate</name>
        <dbReference type="ChEBI" id="CHEBI:38290"/>
    </cofactor>
</comment>
<evidence type="ECO:0000313" key="7">
    <source>
        <dbReference type="EMBL" id="AGF85712.1"/>
    </source>
</evidence>
<dbReference type="GO" id="GO:0031418">
    <property type="term" value="F:L-ascorbic acid binding"/>
    <property type="evidence" value="ECO:0007669"/>
    <property type="project" value="InterPro"/>
</dbReference>
<feature type="domain" description="Fe2OG dioxygenase" evidence="6">
    <location>
        <begin position="117"/>
        <end position="235"/>
    </location>
</feature>
<protein>
    <recommendedName>
        <fullName evidence="6">Fe2OG dioxygenase domain-containing protein</fullName>
    </recommendedName>
</protein>
<name>M1PY53_9VIRU</name>
<evidence type="ECO:0000259" key="6">
    <source>
        <dbReference type="PROSITE" id="PS51471"/>
    </source>
</evidence>
<gene>
    <name evidence="7" type="ORF">glt_00909</name>
</gene>
<evidence type="ECO:0000256" key="1">
    <source>
        <dbReference type="ARBA" id="ARBA00001961"/>
    </source>
</evidence>
<keyword evidence="8" id="KW-1185">Reference proteome</keyword>
<dbReference type="InterPro" id="IPR045054">
    <property type="entry name" value="P4HA-like"/>
</dbReference>
<evidence type="ECO:0000313" key="8">
    <source>
        <dbReference type="Proteomes" id="UP000241071"/>
    </source>
</evidence>
<evidence type="ECO:0000256" key="3">
    <source>
        <dbReference type="ARBA" id="ARBA00022964"/>
    </source>
</evidence>
<dbReference type="SUPFAM" id="SSF51197">
    <property type="entry name" value="Clavaminate synthase-like"/>
    <property type="match status" value="1"/>
</dbReference>
<dbReference type="InterPro" id="IPR005123">
    <property type="entry name" value="Oxoglu/Fe-dep_dioxygenase_dom"/>
</dbReference>
<dbReference type="PROSITE" id="PS51471">
    <property type="entry name" value="FE2OG_OXY"/>
    <property type="match status" value="1"/>
</dbReference>
<keyword evidence="2" id="KW-0479">Metal-binding</keyword>
<evidence type="ECO:0000256" key="5">
    <source>
        <dbReference type="ARBA" id="ARBA00023004"/>
    </source>
</evidence>
<dbReference type="PANTHER" id="PTHR10869:SF246">
    <property type="entry name" value="TRANSMEMBRANE PROLYL 4-HYDROXYLASE"/>
    <property type="match status" value="1"/>
</dbReference>
<dbReference type="Pfam" id="PF13640">
    <property type="entry name" value="2OG-FeII_Oxy_3"/>
    <property type="match status" value="1"/>
</dbReference>
<dbReference type="InterPro" id="IPR044862">
    <property type="entry name" value="Pro_4_hyd_alph_FE2OG_OXY"/>
</dbReference>
<dbReference type="Proteomes" id="UP000241071">
    <property type="component" value="Segment"/>
</dbReference>
<organism evidence="7 8">
    <name type="scientific">Moumouvirus goulette</name>
    <dbReference type="NCBI Taxonomy" id="1247379"/>
    <lineage>
        <taxon>Viruses</taxon>
        <taxon>Varidnaviria</taxon>
        <taxon>Bamfordvirae</taxon>
        <taxon>Nucleocytoviricota</taxon>
        <taxon>Megaviricetes</taxon>
        <taxon>Imitervirales</taxon>
        <taxon>Mimiviridae</taxon>
        <taxon>Megamimivirinae</taxon>
        <taxon>Moumouvirus</taxon>
        <taxon>Moumouvirus goulettemassiliense</taxon>
    </lineage>
</organism>
<accession>M1PY53</accession>
<dbReference type="PANTHER" id="PTHR10869">
    <property type="entry name" value="PROLYL 4-HYDROXYLASE ALPHA SUBUNIT"/>
    <property type="match status" value="1"/>
</dbReference>
<dbReference type="SMART" id="SM00702">
    <property type="entry name" value="P4Hc"/>
    <property type="match status" value="1"/>
</dbReference>
<dbReference type="InterPro" id="IPR006620">
    <property type="entry name" value="Pro_4_hyd_alph"/>
</dbReference>
<reference evidence="7 8" key="1">
    <citation type="submission" date="2012-10" db="EMBL/GenBank/DDBJ databases">
        <title>Complete genome sequence of Moumouvirus goulette.</title>
        <authorList>
            <person name="Fournous G."/>
            <person name="Bougalmi M."/>
            <person name="Colson P."/>
        </authorList>
    </citation>
    <scope>NUCLEOTIDE SEQUENCE [LARGE SCALE GENOMIC DNA]</scope>
</reference>